<organism evidence="13 14">
    <name type="scientific">Candidatus Micropelagius thuwalensis</name>
    <dbReference type="NCBI Taxonomy" id="1397666"/>
    <lineage>
        <taxon>Bacteria</taxon>
        <taxon>Pseudomonadati</taxon>
        <taxon>Pseudomonadota</taxon>
        <taxon>Alphaproteobacteria</taxon>
        <taxon>PS1 clade</taxon>
        <taxon>Candidatus Micropelagius</taxon>
    </lineage>
</organism>
<evidence type="ECO:0000256" key="1">
    <source>
        <dbReference type="ARBA" id="ARBA00001049"/>
    </source>
</evidence>
<name>U2WTE1_9PROT</name>
<dbReference type="eggNOG" id="COG0405">
    <property type="taxonomic scope" value="Bacteria"/>
</dbReference>
<dbReference type="InterPro" id="IPR043138">
    <property type="entry name" value="GGT_lsub"/>
</dbReference>
<dbReference type="Proteomes" id="UP000016762">
    <property type="component" value="Unassembled WGS sequence"/>
</dbReference>
<keyword evidence="12" id="KW-0732">Signal</keyword>
<gene>
    <name evidence="13" type="ORF">RS24_01838</name>
</gene>
<evidence type="ECO:0000256" key="2">
    <source>
        <dbReference type="ARBA" id="ARBA00001089"/>
    </source>
</evidence>
<dbReference type="Pfam" id="PF01019">
    <property type="entry name" value="G_glu_transpept"/>
    <property type="match status" value="1"/>
</dbReference>
<dbReference type="InterPro" id="IPR043137">
    <property type="entry name" value="GGT_ssub_C"/>
</dbReference>
<dbReference type="InterPro" id="IPR000101">
    <property type="entry name" value="GGT_peptidase"/>
</dbReference>
<keyword evidence="5 11" id="KW-0378">Hydrolase</keyword>
<dbReference type="Gene3D" id="1.10.246.130">
    <property type="match status" value="1"/>
</dbReference>
<dbReference type="PANTHER" id="PTHR43199">
    <property type="entry name" value="GLUTATHIONE HYDROLASE"/>
    <property type="match status" value="1"/>
</dbReference>
<dbReference type="InterPro" id="IPR029055">
    <property type="entry name" value="Ntn_hydrolases_N"/>
</dbReference>
<dbReference type="NCBIfam" id="TIGR00066">
    <property type="entry name" value="g_glut_trans"/>
    <property type="match status" value="1"/>
</dbReference>
<comment type="pathway">
    <text evidence="11">Sulfur metabolism; glutathione metabolism.</text>
</comment>
<evidence type="ECO:0000313" key="13">
    <source>
        <dbReference type="EMBL" id="ERL46815.1"/>
    </source>
</evidence>
<dbReference type="GO" id="GO:0103068">
    <property type="term" value="F:leukotriene C4 gamma-glutamyl transferase activity"/>
    <property type="evidence" value="ECO:0007669"/>
    <property type="project" value="UniProtKB-EC"/>
</dbReference>
<evidence type="ECO:0000256" key="8">
    <source>
        <dbReference type="ARBA" id="ARBA00047417"/>
    </source>
</evidence>
<dbReference type="InterPro" id="IPR051792">
    <property type="entry name" value="GGT_bact"/>
</dbReference>
<protein>
    <recommendedName>
        <fullName evidence="11">Glutathione hydrolase proenzyme</fullName>
        <ecNumber evidence="11">2.3.2.2</ecNumber>
        <ecNumber evidence="11">3.4.19.13</ecNumber>
    </recommendedName>
    <component>
        <recommendedName>
            <fullName evidence="11">Glutathione hydrolase large chain</fullName>
        </recommendedName>
    </component>
    <component>
        <recommendedName>
            <fullName evidence="11">Glutathione hydrolase small chain</fullName>
        </recommendedName>
    </component>
</protein>
<dbReference type="RefSeq" id="WP_021777791.1">
    <property type="nucleotide sequence ID" value="NZ_AWXE01000004.1"/>
</dbReference>
<dbReference type="AlphaFoldDB" id="U2WTE1"/>
<dbReference type="SUPFAM" id="SSF56235">
    <property type="entry name" value="N-terminal nucleophile aminohydrolases (Ntn hydrolases)"/>
    <property type="match status" value="1"/>
</dbReference>
<dbReference type="GO" id="GO:0006750">
    <property type="term" value="P:glutathione biosynthetic process"/>
    <property type="evidence" value="ECO:0007669"/>
    <property type="project" value="UniProtKB-KW"/>
</dbReference>
<sequence length="590" mass="63938">MNKSISKLSYSPLLCLLGLFLALTRTHAYADNIEQPEPKNFIVAAAHPLAAKAGIEILSNGGSATDAAIAIQAVLGLVEPQSSGIAGGGFILHYDALADELTSWDGRETAPSAITPEIFSNRAGTLEGFVKAMTSTDAVGVPGIPALLETVHKKYGRLNWASLFLPAIKLATDGFKITPRLHYLLSADPFIQNSPSARSIYFIQPGNTDKISSDNFTKLKAKPIGTLLKNPEYAETLIKLAENGAKSFYAGENSKKIISDLADLNPKQKLRQKDFSNYQAKQRENLCLPYRAYKVCSMGPPSSGGIALLQILGVISHFDLSTHDIDDARVIHLITESTRLAFADREKYIGDPDFINVPVTSLLEASYIKSRSELINPDKSLENITPGVIKNSSFLTPSFSPEQQSTTHFVVRDAEGNVVSMTSSVEAAFGSRIMSGGMFLNNQLTDFSFSPKKDGIAVANSVAPGKRPRSSMTPVIIFNQDGSFFAAIGSPGGPKIISYVAQTVIALLDYDLSMQEAINLPRHVTTGKTLELEADTRVSELKPKMEAMGHRVILKRQHSGLHGIRLLRDNSIEILDGGADPRREGRVLLQ</sequence>
<feature type="signal peptide" evidence="12">
    <location>
        <begin position="1"/>
        <end position="30"/>
    </location>
</feature>
<dbReference type="UniPathway" id="UPA00204"/>
<accession>U2WTE1</accession>
<comment type="catalytic activity">
    <reaction evidence="2 11">
        <text>glutathione + H2O = L-cysteinylglycine + L-glutamate</text>
        <dbReference type="Rhea" id="RHEA:28807"/>
        <dbReference type="ChEBI" id="CHEBI:15377"/>
        <dbReference type="ChEBI" id="CHEBI:29985"/>
        <dbReference type="ChEBI" id="CHEBI:57925"/>
        <dbReference type="ChEBI" id="CHEBI:61694"/>
        <dbReference type="EC" id="3.4.19.13"/>
    </reaction>
</comment>
<feature type="binding site" evidence="10">
    <location>
        <position position="107"/>
    </location>
    <ligand>
        <name>L-glutamate</name>
        <dbReference type="ChEBI" id="CHEBI:29985"/>
    </ligand>
</feature>
<reference evidence="13 14" key="1">
    <citation type="journal article" date="2014" name="FEMS Microbiol. Ecol.">
        <title>Genomic differentiation among two strains of the PS1 clade isolated from geographically separated marine habitats.</title>
        <authorList>
            <person name="Jimenez-Infante F."/>
            <person name="Ngugi D.K."/>
            <person name="Alam I."/>
            <person name="Rashid M."/>
            <person name="Baalawi W."/>
            <person name="Kamau A.A."/>
            <person name="Bajic V.B."/>
            <person name="Stingl U."/>
        </authorList>
    </citation>
    <scope>NUCLEOTIDE SEQUENCE [LARGE SCALE GENOMIC DNA]</scope>
    <source>
        <strain evidence="13 14">RS24</strain>
    </source>
</reference>
<evidence type="ECO:0000313" key="14">
    <source>
        <dbReference type="Proteomes" id="UP000016762"/>
    </source>
</evidence>
<comment type="catalytic activity">
    <reaction evidence="8 11">
        <text>an N-terminal (5-L-glutamyl)-[peptide] + an alpha-amino acid = 5-L-glutamyl amino acid + an N-terminal L-alpha-aminoacyl-[peptide]</text>
        <dbReference type="Rhea" id="RHEA:23904"/>
        <dbReference type="Rhea" id="RHEA-COMP:9780"/>
        <dbReference type="Rhea" id="RHEA-COMP:9795"/>
        <dbReference type="ChEBI" id="CHEBI:77644"/>
        <dbReference type="ChEBI" id="CHEBI:78597"/>
        <dbReference type="ChEBI" id="CHEBI:78599"/>
        <dbReference type="ChEBI" id="CHEBI:78608"/>
        <dbReference type="EC" id="2.3.2.2"/>
    </reaction>
</comment>
<keyword evidence="4 11" id="KW-0808">Transferase</keyword>
<evidence type="ECO:0000256" key="10">
    <source>
        <dbReference type="PIRSR" id="PIRSR600101-2"/>
    </source>
</evidence>
<comment type="PTM">
    <text evidence="11">Cleaved by autocatalysis into a large and a small subunit.</text>
</comment>
<dbReference type="Gene3D" id="3.60.20.40">
    <property type="match status" value="1"/>
</dbReference>
<evidence type="ECO:0000256" key="9">
    <source>
        <dbReference type="PIRSR" id="PIRSR600101-1"/>
    </source>
</evidence>
<dbReference type="OrthoDB" id="9781342at2"/>
<keyword evidence="7 11" id="KW-0012">Acyltransferase</keyword>
<evidence type="ECO:0000256" key="5">
    <source>
        <dbReference type="ARBA" id="ARBA00022801"/>
    </source>
</evidence>
<dbReference type="GO" id="GO:0036374">
    <property type="term" value="F:glutathione hydrolase activity"/>
    <property type="evidence" value="ECO:0007669"/>
    <property type="project" value="UniProtKB-UniRule"/>
</dbReference>
<keyword evidence="14" id="KW-1185">Reference proteome</keyword>
<dbReference type="EC" id="3.4.19.13" evidence="11"/>
<dbReference type="STRING" id="1397666.RS24_01838"/>
<evidence type="ECO:0000256" key="11">
    <source>
        <dbReference type="RuleBase" id="RU368036"/>
    </source>
</evidence>
<dbReference type="EC" id="2.3.2.2" evidence="11"/>
<feature type="chain" id="PRO_5004635856" description="Glutathione hydrolase proenzyme" evidence="12">
    <location>
        <begin position="31"/>
        <end position="590"/>
    </location>
</feature>
<feature type="binding site" evidence="10">
    <location>
        <position position="446"/>
    </location>
    <ligand>
        <name>L-glutamate</name>
        <dbReference type="ChEBI" id="CHEBI:29985"/>
    </ligand>
</feature>
<evidence type="ECO:0000256" key="7">
    <source>
        <dbReference type="ARBA" id="ARBA00023315"/>
    </source>
</evidence>
<dbReference type="GO" id="GO:0006751">
    <property type="term" value="P:glutathione catabolic process"/>
    <property type="evidence" value="ECO:0007669"/>
    <property type="project" value="UniProtKB-UniRule"/>
</dbReference>
<dbReference type="PRINTS" id="PR01210">
    <property type="entry name" value="GGTRANSPTASE"/>
</dbReference>
<comment type="caution">
    <text evidence="13">The sequence shown here is derived from an EMBL/GenBank/DDBJ whole genome shotgun (WGS) entry which is preliminary data.</text>
</comment>
<dbReference type="EMBL" id="AWXE01000004">
    <property type="protein sequence ID" value="ERL46815.1"/>
    <property type="molecule type" value="Genomic_DNA"/>
</dbReference>
<proteinExistence type="inferred from homology"/>
<evidence type="ECO:0000256" key="12">
    <source>
        <dbReference type="SAM" id="SignalP"/>
    </source>
</evidence>
<comment type="catalytic activity">
    <reaction evidence="1 11">
        <text>an S-substituted glutathione + H2O = an S-substituted L-cysteinylglycine + L-glutamate</text>
        <dbReference type="Rhea" id="RHEA:59468"/>
        <dbReference type="ChEBI" id="CHEBI:15377"/>
        <dbReference type="ChEBI" id="CHEBI:29985"/>
        <dbReference type="ChEBI" id="CHEBI:90779"/>
        <dbReference type="ChEBI" id="CHEBI:143103"/>
        <dbReference type="EC" id="3.4.19.13"/>
    </reaction>
</comment>
<feature type="binding site" evidence="10">
    <location>
        <begin position="470"/>
        <end position="471"/>
    </location>
    <ligand>
        <name>L-glutamate</name>
        <dbReference type="ChEBI" id="CHEBI:29985"/>
    </ligand>
</feature>
<keyword evidence="6 11" id="KW-0865">Zymogen</keyword>
<evidence type="ECO:0000256" key="3">
    <source>
        <dbReference type="ARBA" id="ARBA00009381"/>
    </source>
</evidence>
<evidence type="ECO:0000256" key="4">
    <source>
        <dbReference type="ARBA" id="ARBA00022679"/>
    </source>
</evidence>
<feature type="active site" description="Nucleophile" evidence="9">
    <location>
        <position position="406"/>
    </location>
</feature>
<dbReference type="PANTHER" id="PTHR43199:SF1">
    <property type="entry name" value="GLUTATHIONE HYDROLASE PROENZYME"/>
    <property type="match status" value="1"/>
</dbReference>
<keyword evidence="11" id="KW-0317">Glutathione biosynthesis</keyword>
<feature type="binding site" evidence="10">
    <location>
        <position position="493"/>
    </location>
    <ligand>
        <name>L-glutamate</name>
        <dbReference type="ChEBI" id="CHEBI:29985"/>
    </ligand>
</feature>
<comment type="similarity">
    <text evidence="3 11">Belongs to the gamma-glutamyltransferase family.</text>
</comment>
<comment type="subunit">
    <text evidence="11">This enzyme consists of two polypeptide chains, which are synthesized in precursor form from a single polypeptide.</text>
</comment>
<evidence type="ECO:0000256" key="6">
    <source>
        <dbReference type="ARBA" id="ARBA00023145"/>
    </source>
</evidence>
<dbReference type="PATRIC" id="fig|1397666.3.peg.1715"/>